<evidence type="ECO:0000313" key="2">
    <source>
        <dbReference type="EMBL" id="KAL1210328.1"/>
    </source>
</evidence>
<dbReference type="Pfam" id="PF05659">
    <property type="entry name" value="RPW8"/>
    <property type="match status" value="1"/>
</dbReference>
<organism evidence="2 3">
    <name type="scientific">Cardamine amara subsp. amara</name>
    <dbReference type="NCBI Taxonomy" id="228776"/>
    <lineage>
        <taxon>Eukaryota</taxon>
        <taxon>Viridiplantae</taxon>
        <taxon>Streptophyta</taxon>
        <taxon>Embryophyta</taxon>
        <taxon>Tracheophyta</taxon>
        <taxon>Spermatophyta</taxon>
        <taxon>Magnoliopsida</taxon>
        <taxon>eudicotyledons</taxon>
        <taxon>Gunneridae</taxon>
        <taxon>Pentapetalae</taxon>
        <taxon>rosids</taxon>
        <taxon>malvids</taxon>
        <taxon>Brassicales</taxon>
        <taxon>Brassicaceae</taxon>
        <taxon>Cardamineae</taxon>
        <taxon>Cardamine</taxon>
    </lineage>
</organism>
<accession>A0ABD1AUA9</accession>
<feature type="domain" description="RPW8" evidence="1">
    <location>
        <begin position="1"/>
        <end position="149"/>
    </location>
</feature>
<name>A0ABD1AUA9_CARAN</name>
<gene>
    <name evidence="2" type="ORF">V5N11_006662</name>
</gene>
<comment type="caution">
    <text evidence="2">The sequence shown here is derived from an EMBL/GenBank/DDBJ whole genome shotgun (WGS) entry which is preliminary data.</text>
</comment>
<reference evidence="2 3" key="1">
    <citation type="submission" date="2024-04" db="EMBL/GenBank/DDBJ databases">
        <title>Genome assembly C_amara_ONT_v2.</title>
        <authorList>
            <person name="Yant L."/>
            <person name="Moore C."/>
            <person name="Slenker M."/>
        </authorList>
    </citation>
    <scope>NUCLEOTIDE SEQUENCE [LARGE SCALE GENOMIC DNA]</scope>
    <source>
        <tissue evidence="2">Leaf</tissue>
    </source>
</reference>
<evidence type="ECO:0000313" key="3">
    <source>
        <dbReference type="Proteomes" id="UP001558713"/>
    </source>
</evidence>
<dbReference type="InterPro" id="IPR008808">
    <property type="entry name" value="Powdery_mildew-R_dom"/>
</dbReference>
<proteinExistence type="predicted"/>
<evidence type="ECO:0000259" key="1">
    <source>
        <dbReference type="PROSITE" id="PS51153"/>
    </source>
</evidence>
<protein>
    <submittedName>
        <fullName evidence="2">Disease resistance protein</fullName>
    </submittedName>
</protein>
<dbReference type="EMBL" id="JBANAX010000394">
    <property type="protein sequence ID" value="KAL1210328.1"/>
    <property type="molecule type" value="Genomic_DNA"/>
</dbReference>
<dbReference type="PROSITE" id="PS51153">
    <property type="entry name" value="RPW8"/>
    <property type="match status" value="1"/>
</dbReference>
<keyword evidence="3" id="KW-1185">Reference proteome</keyword>
<dbReference type="AlphaFoldDB" id="A0ABD1AUA9"/>
<sequence>MAVTDFFAGEIATELLKQLFFIPNRAGRYKNTVDNLITLIENIQPTIKEIQYSGVELPAHRQAQIGMLFETLEKGKKLTDKILTCNRWNMMRHIYLMRKMEKLEKTLSNFFRASILTHILADLHLLRANSDERFHEHVIMPNKGYVYGLGPNQTVHASFGRNSDMNMRVTTLESEFRTFSNEVTNNMLAMKRAQDVLLRVNGIDPETLLPMVPLGNHSARVDAIQNTH</sequence>
<dbReference type="Proteomes" id="UP001558713">
    <property type="component" value="Unassembled WGS sequence"/>
</dbReference>